<accession>A0A8J5XK14</accession>
<dbReference type="EMBL" id="JAGTXO010000009">
    <property type="protein sequence ID" value="KAG8465807.1"/>
    <property type="molecule type" value="Genomic_DNA"/>
</dbReference>
<name>A0A8J5XK14_DIALT</name>
<feature type="domain" description="HotDog ACOT-type" evidence="5">
    <location>
        <begin position="261"/>
        <end position="388"/>
    </location>
</feature>
<dbReference type="GO" id="GO:0006637">
    <property type="term" value="P:acyl-CoA metabolic process"/>
    <property type="evidence" value="ECO:0007669"/>
    <property type="project" value="TreeGrafter"/>
</dbReference>
<reference evidence="6" key="1">
    <citation type="submission" date="2021-05" db="EMBL/GenBank/DDBJ databases">
        <title>The genome of the haptophyte Pavlova lutheri (Diacronema luteri, Pavlovales) - a model for lipid biosynthesis in eukaryotic algae.</title>
        <authorList>
            <person name="Hulatt C.J."/>
            <person name="Posewitz M.C."/>
        </authorList>
    </citation>
    <scope>NUCLEOTIDE SEQUENCE</scope>
    <source>
        <strain evidence="6">NIVA-4/92</strain>
    </source>
</reference>
<feature type="domain" description="HotDog ACOT-type" evidence="5">
    <location>
        <begin position="67"/>
        <end position="188"/>
    </location>
</feature>
<dbReference type="SUPFAM" id="SSF54637">
    <property type="entry name" value="Thioesterase/thiol ester dehydrase-isomerase"/>
    <property type="match status" value="2"/>
</dbReference>
<organism evidence="6 7">
    <name type="scientific">Diacronema lutheri</name>
    <name type="common">Unicellular marine alga</name>
    <name type="synonym">Monochrysis lutheri</name>
    <dbReference type="NCBI Taxonomy" id="2081491"/>
    <lineage>
        <taxon>Eukaryota</taxon>
        <taxon>Haptista</taxon>
        <taxon>Haptophyta</taxon>
        <taxon>Pavlovophyceae</taxon>
        <taxon>Pavlovales</taxon>
        <taxon>Pavlovaceae</taxon>
        <taxon>Diacronema</taxon>
    </lineage>
</organism>
<gene>
    <name evidence="6" type="ORF">KFE25_005377</name>
</gene>
<proteinExistence type="inferred from homology"/>
<dbReference type="PROSITE" id="PS51770">
    <property type="entry name" value="HOTDOG_ACOT"/>
    <property type="match status" value="2"/>
</dbReference>
<dbReference type="OMA" id="QFNYTFL"/>
<evidence type="ECO:0000256" key="3">
    <source>
        <dbReference type="ARBA" id="ARBA00022801"/>
    </source>
</evidence>
<sequence length="416" mass="45364">MPLFGARSLAAVRRLATDAKGAVAVGKFHSPIVDALWAVRHAESADDRAADDDAVGAGPTPKHADASRTVARYDFVSNPMLAEQYRNPYGLVRIGRVLEDLDALAGTIAFKHTRPRAPKHLMLVTASVDRIALLHNCDTASDMRLSGYVAWVGRSSMVLKLNAYSDGVFGGAQPWLEADFTFVARDPATQKSAPIDPLELRTEAERAIFSRVAAKVERDRAQRAAPPCAQANAAATAQLVAAALPAVLMPALSDPTTVLMSDTRQTNAFVCQPQHRNTQDRIFGGLLMRRAFELAYATAFLFSGSKPQFIEVDRVQFVAPVEVGDLLMFDARVLYTTPKRTVRESTRAVVVLPPEVHVEIIAHVVRPGQHTSRHVNTTMITFALPEAETVKRVLPTSSDEAQRVLARIAADETRDE</sequence>
<dbReference type="CDD" id="cd03442">
    <property type="entry name" value="BFIT_BACH"/>
    <property type="match status" value="2"/>
</dbReference>
<keyword evidence="3" id="KW-0378">Hydrolase</keyword>
<keyword evidence="7" id="KW-1185">Reference proteome</keyword>
<dbReference type="PANTHER" id="PTHR12655:SF0">
    <property type="entry name" value="ACYL-COENZYME A THIOESTERASE 9, MITOCHONDRIAL"/>
    <property type="match status" value="1"/>
</dbReference>
<dbReference type="GO" id="GO:0047617">
    <property type="term" value="F:fatty acyl-CoA hydrolase activity"/>
    <property type="evidence" value="ECO:0007669"/>
    <property type="project" value="TreeGrafter"/>
</dbReference>
<evidence type="ECO:0000256" key="4">
    <source>
        <dbReference type="ARBA" id="ARBA00022946"/>
    </source>
</evidence>
<dbReference type="Proteomes" id="UP000751190">
    <property type="component" value="Unassembled WGS sequence"/>
</dbReference>
<dbReference type="InterPro" id="IPR033120">
    <property type="entry name" value="HOTDOG_ACOT"/>
</dbReference>
<keyword evidence="2" id="KW-0677">Repeat</keyword>
<dbReference type="AlphaFoldDB" id="A0A8J5XK14"/>
<comment type="caution">
    <text evidence="6">The sequence shown here is derived from an EMBL/GenBank/DDBJ whole genome shotgun (WGS) entry which is preliminary data.</text>
</comment>
<evidence type="ECO:0000259" key="5">
    <source>
        <dbReference type="PROSITE" id="PS51770"/>
    </source>
</evidence>
<dbReference type="OrthoDB" id="331699at2759"/>
<evidence type="ECO:0000313" key="7">
    <source>
        <dbReference type="Proteomes" id="UP000751190"/>
    </source>
</evidence>
<evidence type="ECO:0000256" key="2">
    <source>
        <dbReference type="ARBA" id="ARBA00022737"/>
    </source>
</evidence>
<keyword evidence="4" id="KW-0809">Transit peptide</keyword>
<dbReference type="InterPro" id="IPR029069">
    <property type="entry name" value="HotDog_dom_sf"/>
</dbReference>
<protein>
    <recommendedName>
        <fullName evidence="5">HotDog ACOT-type domain-containing protein</fullName>
    </recommendedName>
</protein>
<evidence type="ECO:0000313" key="6">
    <source>
        <dbReference type="EMBL" id="KAG8465807.1"/>
    </source>
</evidence>
<dbReference type="Gene3D" id="3.10.129.10">
    <property type="entry name" value="Hotdog Thioesterase"/>
    <property type="match status" value="2"/>
</dbReference>
<comment type="similarity">
    <text evidence="1">Belongs to the acyl coenzyme A hydrolase family.</text>
</comment>
<dbReference type="PANTHER" id="PTHR12655">
    <property type="entry name" value="ACYL-COA THIOESTERASE"/>
    <property type="match status" value="1"/>
</dbReference>
<evidence type="ECO:0000256" key="1">
    <source>
        <dbReference type="ARBA" id="ARBA00010458"/>
    </source>
</evidence>